<dbReference type="SUPFAM" id="SSF53335">
    <property type="entry name" value="S-adenosyl-L-methionine-dependent methyltransferases"/>
    <property type="match status" value="1"/>
</dbReference>
<dbReference type="AlphaFoldDB" id="F0YMA3"/>
<gene>
    <name evidence="2" type="ORF">AURANDRAFT_67753</name>
</gene>
<name>F0YMA3_AURAN</name>
<keyword evidence="1" id="KW-0732">Signal</keyword>
<organism evidence="3">
    <name type="scientific">Aureococcus anophagefferens</name>
    <name type="common">Harmful bloom alga</name>
    <dbReference type="NCBI Taxonomy" id="44056"/>
    <lineage>
        <taxon>Eukaryota</taxon>
        <taxon>Sar</taxon>
        <taxon>Stramenopiles</taxon>
        <taxon>Ochrophyta</taxon>
        <taxon>Pelagophyceae</taxon>
        <taxon>Pelagomonadales</taxon>
        <taxon>Pelagomonadaceae</taxon>
        <taxon>Aureococcus</taxon>
    </lineage>
</organism>
<feature type="signal peptide" evidence="1">
    <location>
        <begin position="1"/>
        <end position="19"/>
    </location>
</feature>
<feature type="chain" id="PRO_5003264782" description="Methyltransferase type 11 domain-containing protein" evidence="1">
    <location>
        <begin position="20"/>
        <end position="329"/>
    </location>
</feature>
<dbReference type="Proteomes" id="UP000002729">
    <property type="component" value="Unassembled WGS sequence"/>
</dbReference>
<dbReference type="EMBL" id="GL833162">
    <property type="protein sequence ID" value="EGB03767.1"/>
    <property type="molecule type" value="Genomic_DNA"/>
</dbReference>
<evidence type="ECO:0008006" key="4">
    <source>
        <dbReference type="Google" id="ProtNLM"/>
    </source>
</evidence>
<dbReference type="OrthoDB" id="10623783at2759"/>
<dbReference type="InParanoid" id="F0YMA3"/>
<dbReference type="GeneID" id="20226421"/>
<evidence type="ECO:0000256" key="1">
    <source>
        <dbReference type="SAM" id="SignalP"/>
    </source>
</evidence>
<evidence type="ECO:0000313" key="2">
    <source>
        <dbReference type="EMBL" id="EGB03767.1"/>
    </source>
</evidence>
<evidence type="ECO:0000313" key="3">
    <source>
        <dbReference type="Proteomes" id="UP000002729"/>
    </source>
</evidence>
<dbReference type="InterPro" id="IPR029063">
    <property type="entry name" value="SAM-dependent_MTases_sf"/>
</dbReference>
<proteinExistence type="predicted"/>
<keyword evidence="3" id="KW-1185">Reference proteome</keyword>
<accession>F0YMA3</accession>
<protein>
    <recommendedName>
        <fullName evidence="4">Methyltransferase type 11 domain-containing protein</fullName>
    </recommendedName>
</protein>
<dbReference type="KEGG" id="aaf:AURANDRAFT_67753"/>
<reference evidence="2 3" key="1">
    <citation type="journal article" date="2011" name="Proc. Natl. Acad. Sci. U.S.A.">
        <title>Niche of harmful alga Aureococcus anophagefferens revealed through ecogenomics.</title>
        <authorList>
            <person name="Gobler C.J."/>
            <person name="Berry D.L."/>
            <person name="Dyhrman S.T."/>
            <person name="Wilhelm S.W."/>
            <person name="Salamov A."/>
            <person name="Lobanov A.V."/>
            <person name="Zhang Y."/>
            <person name="Collier J.L."/>
            <person name="Wurch L.L."/>
            <person name="Kustka A.B."/>
            <person name="Dill B.D."/>
            <person name="Shah M."/>
            <person name="VerBerkmoes N.C."/>
            <person name="Kuo A."/>
            <person name="Terry A."/>
            <person name="Pangilinan J."/>
            <person name="Lindquist E.A."/>
            <person name="Lucas S."/>
            <person name="Paulsen I.T."/>
            <person name="Hattenrath-Lehmann T.K."/>
            <person name="Talmage S.C."/>
            <person name="Walker E.A."/>
            <person name="Koch F."/>
            <person name="Burson A.M."/>
            <person name="Marcoval M.A."/>
            <person name="Tang Y.Z."/>
            <person name="Lecleir G.R."/>
            <person name="Coyne K.J."/>
            <person name="Berg G.M."/>
            <person name="Bertrand E.M."/>
            <person name="Saito M.A."/>
            <person name="Gladyshev V.N."/>
            <person name="Grigoriev I.V."/>
        </authorList>
    </citation>
    <scope>NUCLEOTIDE SEQUENCE [LARGE SCALE GENOMIC DNA]</scope>
    <source>
        <strain evidence="3">CCMP 1984</strain>
    </source>
</reference>
<dbReference type="RefSeq" id="XP_009041552.1">
    <property type="nucleotide sequence ID" value="XM_009043304.1"/>
</dbReference>
<sequence>MRAAARCLALALAAARDVAVPGPAFTDCVGRGAEPAEGQATVFWSEADHFVDGAERQHAAAALLLRHGAHDANGTVVDVGAGRGGLRRFLPPATAYVAADVTGYGIGAVLCDVNRLEFPFLLAPGEARDGVAAFAFLGSFEYVLDKQTVLRLCRMHRGAHAVFAYHSPTARFEWVAPLSFRAFAEAARIAGFDASFFAEPEAAPVDWLGAEKHDRAGGTGFAYAYLTPAGAPARLRSVSVEALAGPREAEDPAAVHLRAGRQPCVYELDPEGEEVVRTDVTREACLWASGIDVVDSRLRAVHWRAGCRAAANPTSLAPHRFRKLRVENR</sequence>